<dbReference type="GO" id="GO:0007010">
    <property type="term" value="P:cytoskeleton organization"/>
    <property type="evidence" value="ECO:0007669"/>
    <property type="project" value="TreeGrafter"/>
</dbReference>
<keyword evidence="8" id="KW-0206">Cytoskeleton</keyword>
<dbReference type="AlphaFoldDB" id="A0A3Q2YUT6"/>
<sequence>MAAEQTDALGRRVSCGEHRATVRFVGGVPPTAGVWLGVEWDEPARGKHDGCHEGVRYFTCRHPTGGSFVRPSKVSFGVDFLSAVRREYASEGDAADAEISISGRTLEWARVPERSLESLPSILLQNCQVNGPGEDGQILRTTPNVRWLDLSGSLLRRWEDVAAIAGQLPRLEALQLSFNRLALPSDPEAHRRAFRNLKVLTLIGCELTWTQVGERHGAMGAGSAAATALVRFRSCAAPPCGRCWRSSRWRTTTSSGCAGAARRRADRTATPSTPGGRGRAKRMHACAFQPRGCPAGTEVSQRVQKPPGPGQPAQPRRSAEVSRRRRSSFRNFCSLRRCRRCRLEQLIMSDTGFSAVHFPDAAPGAQTSMFASLEKLNLNRNQISEWGVIDELSKLPSLRQLWCRGNPLASADRNPRTANQMLVAKLPHLLVLNGSDVTPQERRGAECDYLKMFGEEWLRAGGRSQTSREFADRHPRYRSLVDKYGAPEEGELTKRQPFALKNQLLKITFVFADDAARTPLEKKLPASMEVQKVKGLLSRLLKVPATDLKLSYTSAKVLGPEYQMDSDLKTLFFYAVEDGDTILVRRS</sequence>
<dbReference type="GO" id="GO:0005856">
    <property type="term" value="C:cytoskeleton"/>
    <property type="evidence" value="ECO:0007669"/>
    <property type="project" value="UniProtKB-SubCell"/>
</dbReference>
<evidence type="ECO:0000256" key="4">
    <source>
        <dbReference type="ARBA" id="ARBA00022490"/>
    </source>
</evidence>
<dbReference type="OMA" id="NENSTFA"/>
<evidence type="ECO:0000256" key="5">
    <source>
        <dbReference type="ARBA" id="ARBA00022614"/>
    </source>
</evidence>
<dbReference type="Gene3D" id="2.30.30.190">
    <property type="entry name" value="CAP Gly-rich-like domain"/>
    <property type="match status" value="1"/>
</dbReference>
<dbReference type="InterPro" id="IPR029071">
    <property type="entry name" value="Ubiquitin-like_domsf"/>
</dbReference>
<protein>
    <recommendedName>
        <fullName evidence="3">Tubulin-specific chaperone E</fullName>
    </recommendedName>
    <alternativeName>
        <fullName evidence="9">Tubulin-folding cofactor E</fullName>
    </alternativeName>
</protein>
<keyword evidence="4" id="KW-0963">Cytoplasm</keyword>
<dbReference type="SUPFAM" id="SSF74924">
    <property type="entry name" value="Cap-Gly domain"/>
    <property type="match status" value="1"/>
</dbReference>
<feature type="region of interest" description="Disordered" evidence="10">
    <location>
        <begin position="255"/>
        <end position="323"/>
    </location>
</feature>
<evidence type="ECO:0000256" key="9">
    <source>
        <dbReference type="ARBA" id="ARBA00030180"/>
    </source>
</evidence>
<evidence type="ECO:0000256" key="6">
    <source>
        <dbReference type="ARBA" id="ARBA00022737"/>
    </source>
</evidence>
<dbReference type="InterPro" id="IPR032675">
    <property type="entry name" value="LRR_dom_sf"/>
</dbReference>
<feature type="domain" description="CAP-Gly" evidence="11">
    <location>
        <begin position="26"/>
        <end position="70"/>
    </location>
</feature>
<dbReference type="STRING" id="109280.ENSHCOP00000022602"/>
<evidence type="ECO:0000313" key="13">
    <source>
        <dbReference type="Proteomes" id="UP000264820"/>
    </source>
</evidence>
<dbReference type="CDD" id="cd17044">
    <property type="entry name" value="Ubl_TBCE"/>
    <property type="match status" value="1"/>
</dbReference>
<dbReference type="FunFam" id="2.30.30.190:FF:000008">
    <property type="entry name" value="Tubulin-specific chaperone E"/>
    <property type="match status" value="1"/>
</dbReference>
<dbReference type="InterPro" id="IPR000626">
    <property type="entry name" value="Ubiquitin-like_dom"/>
</dbReference>
<reference evidence="12" key="1">
    <citation type="submission" date="2025-08" db="UniProtKB">
        <authorList>
            <consortium name="Ensembl"/>
        </authorList>
    </citation>
    <scope>IDENTIFICATION</scope>
</reference>
<reference evidence="12" key="2">
    <citation type="submission" date="2025-09" db="UniProtKB">
        <authorList>
            <consortium name="Ensembl"/>
        </authorList>
    </citation>
    <scope>IDENTIFICATION</scope>
</reference>
<dbReference type="PANTHER" id="PTHR18849">
    <property type="entry name" value="LEUCINE RICH REPEAT PROTEIN"/>
    <property type="match status" value="1"/>
</dbReference>
<dbReference type="PANTHER" id="PTHR18849:SF0">
    <property type="entry name" value="CILIA- AND FLAGELLA-ASSOCIATED PROTEIN 410-RELATED"/>
    <property type="match status" value="1"/>
</dbReference>
<keyword evidence="7" id="KW-0143">Chaperone</keyword>
<dbReference type="PROSITE" id="PS50245">
    <property type="entry name" value="CAP_GLY_2"/>
    <property type="match status" value="1"/>
</dbReference>
<organism evidence="12 13">
    <name type="scientific">Hippocampus comes</name>
    <name type="common">Tiger tail seahorse</name>
    <dbReference type="NCBI Taxonomy" id="109280"/>
    <lineage>
        <taxon>Eukaryota</taxon>
        <taxon>Metazoa</taxon>
        <taxon>Chordata</taxon>
        <taxon>Craniata</taxon>
        <taxon>Vertebrata</taxon>
        <taxon>Euteleostomi</taxon>
        <taxon>Actinopterygii</taxon>
        <taxon>Neopterygii</taxon>
        <taxon>Teleostei</taxon>
        <taxon>Neoteleostei</taxon>
        <taxon>Acanthomorphata</taxon>
        <taxon>Syngnathiaria</taxon>
        <taxon>Syngnathiformes</taxon>
        <taxon>Syngnathoidei</taxon>
        <taxon>Syngnathidae</taxon>
        <taxon>Hippocampus</taxon>
    </lineage>
</organism>
<name>A0A3Q2YUT6_HIPCM</name>
<dbReference type="InterPro" id="IPR001611">
    <property type="entry name" value="Leu-rich_rpt"/>
</dbReference>
<keyword evidence="5" id="KW-0433">Leucine-rich repeat</keyword>
<dbReference type="SMART" id="SM01052">
    <property type="entry name" value="CAP_GLY"/>
    <property type="match status" value="1"/>
</dbReference>
<dbReference type="InterPro" id="IPR000938">
    <property type="entry name" value="CAP-Gly_domain"/>
</dbReference>
<dbReference type="Gene3D" id="3.80.10.10">
    <property type="entry name" value="Ribonuclease Inhibitor"/>
    <property type="match status" value="2"/>
</dbReference>
<evidence type="ECO:0000256" key="3">
    <source>
        <dbReference type="ARBA" id="ARBA00015004"/>
    </source>
</evidence>
<dbReference type="InterPro" id="IPR044079">
    <property type="entry name" value="Ubl_TBCE"/>
</dbReference>
<dbReference type="Proteomes" id="UP000264820">
    <property type="component" value="Unplaced"/>
</dbReference>
<dbReference type="InterPro" id="IPR036859">
    <property type="entry name" value="CAP-Gly_dom_sf"/>
</dbReference>
<dbReference type="Ensembl" id="ENSHCOT00000000748.1">
    <property type="protein sequence ID" value="ENSHCOP00000022602.1"/>
    <property type="gene ID" value="ENSHCOG00000010369.1"/>
</dbReference>
<dbReference type="GeneTree" id="ENSGT00530000063405"/>
<evidence type="ECO:0000256" key="1">
    <source>
        <dbReference type="ARBA" id="ARBA00004245"/>
    </source>
</evidence>
<dbReference type="PROSITE" id="PS00845">
    <property type="entry name" value="CAP_GLY_1"/>
    <property type="match status" value="1"/>
</dbReference>
<dbReference type="Pfam" id="PF14560">
    <property type="entry name" value="Ubiquitin_2"/>
    <property type="match status" value="1"/>
</dbReference>
<dbReference type="Gene3D" id="3.10.20.90">
    <property type="entry name" value="Phosphatidylinositol 3-kinase Catalytic Subunit, Chain A, domain 1"/>
    <property type="match status" value="1"/>
</dbReference>
<evidence type="ECO:0000256" key="7">
    <source>
        <dbReference type="ARBA" id="ARBA00023186"/>
    </source>
</evidence>
<evidence type="ECO:0000256" key="2">
    <source>
        <dbReference type="ARBA" id="ARBA00006286"/>
    </source>
</evidence>
<dbReference type="SUPFAM" id="SSF54236">
    <property type="entry name" value="Ubiquitin-like"/>
    <property type="match status" value="1"/>
</dbReference>
<keyword evidence="13" id="KW-1185">Reference proteome</keyword>
<evidence type="ECO:0000256" key="8">
    <source>
        <dbReference type="ARBA" id="ARBA00023212"/>
    </source>
</evidence>
<evidence type="ECO:0000259" key="11">
    <source>
        <dbReference type="PROSITE" id="PS50245"/>
    </source>
</evidence>
<dbReference type="PROSITE" id="PS51450">
    <property type="entry name" value="LRR"/>
    <property type="match status" value="1"/>
</dbReference>
<evidence type="ECO:0000313" key="12">
    <source>
        <dbReference type="Ensembl" id="ENSHCOP00000022602.1"/>
    </source>
</evidence>
<evidence type="ECO:0000256" key="10">
    <source>
        <dbReference type="SAM" id="MobiDB-lite"/>
    </source>
</evidence>
<comment type="similarity">
    <text evidence="2">Belongs to the TBCE family.</text>
</comment>
<proteinExistence type="inferred from homology"/>
<dbReference type="Pfam" id="PF01302">
    <property type="entry name" value="CAP_GLY"/>
    <property type="match status" value="1"/>
</dbReference>
<keyword evidence="6" id="KW-0677">Repeat</keyword>
<dbReference type="SUPFAM" id="SSF52058">
    <property type="entry name" value="L domain-like"/>
    <property type="match status" value="1"/>
</dbReference>
<comment type="subcellular location">
    <subcellularLocation>
        <location evidence="1">Cytoplasm</location>
        <location evidence="1">Cytoskeleton</location>
    </subcellularLocation>
</comment>
<accession>A0A3Q2YUT6</accession>